<proteinExistence type="predicted"/>
<dbReference type="EMBL" id="CAEZSO010000034">
    <property type="protein sequence ID" value="CAB4538138.1"/>
    <property type="molecule type" value="Genomic_DNA"/>
</dbReference>
<accession>A0A6J6BIV4</accession>
<dbReference type="InterPro" id="IPR001509">
    <property type="entry name" value="Epimerase_deHydtase"/>
</dbReference>
<evidence type="ECO:0000313" key="2">
    <source>
        <dbReference type="EMBL" id="CAB4538138.1"/>
    </source>
</evidence>
<sequence>MKILILGCGQAGLKVAEQAKAKGWEVIGTTTTEGRVAEIEAVCDKAVVVLGSDREGVKAAAEGVDAIVVSVSPSAVRSAKKEDRGPIYQEVLVESGLSASAAHDRVIFMSSISVYGDGTQEPGQFLTEATPRAINDEPSTIFFSAGEDAAMQAAHGTVLRLPDIYSADSDFGERVQLAHEYMGGSTPFDRADAYHPIHVEDVARAVIHILENDVEGRYNVVPDGVVPAPTVGDFWDKIADKTGQEKLEFRGEIRTPVQQSTSEKFRATGFEFKHQISEVV</sequence>
<reference evidence="2" key="1">
    <citation type="submission" date="2020-05" db="EMBL/GenBank/DDBJ databases">
        <authorList>
            <person name="Chiriac C."/>
            <person name="Salcher M."/>
            <person name="Ghai R."/>
            <person name="Kavagutti S V."/>
        </authorList>
    </citation>
    <scope>NUCLEOTIDE SEQUENCE</scope>
</reference>
<dbReference type="InterPro" id="IPR036291">
    <property type="entry name" value="NAD(P)-bd_dom_sf"/>
</dbReference>
<protein>
    <submittedName>
        <fullName evidence="2">Unannotated protein</fullName>
    </submittedName>
</protein>
<dbReference type="Pfam" id="PF01370">
    <property type="entry name" value="Epimerase"/>
    <property type="match status" value="1"/>
</dbReference>
<organism evidence="2">
    <name type="scientific">freshwater metagenome</name>
    <dbReference type="NCBI Taxonomy" id="449393"/>
    <lineage>
        <taxon>unclassified sequences</taxon>
        <taxon>metagenomes</taxon>
        <taxon>ecological metagenomes</taxon>
    </lineage>
</organism>
<feature type="domain" description="NAD-dependent epimerase/dehydratase" evidence="1">
    <location>
        <begin position="3"/>
        <end position="220"/>
    </location>
</feature>
<name>A0A6J6BIV4_9ZZZZ</name>
<dbReference type="Gene3D" id="3.40.50.720">
    <property type="entry name" value="NAD(P)-binding Rossmann-like Domain"/>
    <property type="match status" value="1"/>
</dbReference>
<dbReference type="AlphaFoldDB" id="A0A6J6BIV4"/>
<gene>
    <name evidence="2" type="ORF">UFOPK1446_00259</name>
</gene>
<evidence type="ECO:0000259" key="1">
    <source>
        <dbReference type="Pfam" id="PF01370"/>
    </source>
</evidence>
<dbReference type="SUPFAM" id="SSF51735">
    <property type="entry name" value="NAD(P)-binding Rossmann-fold domains"/>
    <property type="match status" value="1"/>
</dbReference>